<dbReference type="PANTHER" id="PTHR23403:SF1">
    <property type="entry name" value="TREHALASE"/>
    <property type="match status" value="1"/>
</dbReference>
<dbReference type="GO" id="GO:0004555">
    <property type="term" value="F:alpha,alpha-trehalase activity"/>
    <property type="evidence" value="ECO:0007669"/>
    <property type="project" value="UniProtKB-EC"/>
</dbReference>
<dbReference type="EC" id="3.2.1.28" evidence="3 7"/>
<dbReference type="PRINTS" id="PR00744">
    <property type="entry name" value="GLHYDRLASE37"/>
</dbReference>
<dbReference type="InterPro" id="IPR001661">
    <property type="entry name" value="Glyco_hydro_37"/>
</dbReference>
<dbReference type="PANTHER" id="PTHR23403">
    <property type="entry name" value="TREHALASE"/>
    <property type="match status" value="1"/>
</dbReference>
<evidence type="ECO:0000256" key="6">
    <source>
        <dbReference type="ARBA" id="ARBA00023295"/>
    </source>
</evidence>
<comment type="catalytic activity">
    <reaction evidence="1 7">
        <text>alpha,alpha-trehalose + H2O = alpha-D-glucose + beta-D-glucose</text>
        <dbReference type="Rhea" id="RHEA:32675"/>
        <dbReference type="ChEBI" id="CHEBI:15377"/>
        <dbReference type="ChEBI" id="CHEBI:15903"/>
        <dbReference type="ChEBI" id="CHEBI:16551"/>
        <dbReference type="ChEBI" id="CHEBI:17925"/>
        <dbReference type="EC" id="3.2.1.28"/>
    </reaction>
</comment>
<evidence type="ECO:0000256" key="7">
    <source>
        <dbReference type="RuleBase" id="RU361180"/>
    </source>
</evidence>
<organism evidence="9 10">
    <name type="scientific">Agrilus planipennis</name>
    <name type="common">Emerald ash borer</name>
    <name type="synonym">Agrilus marcopoli</name>
    <dbReference type="NCBI Taxonomy" id="224129"/>
    <lineage>
        <taxon>Eukaryota</taxon>
        <taxon>Metazoa</taxon>
        <taxon>Ecdysozoa</taxon>
        <taxon>Arthropoda</taxon>
        <taxon>Hexapoda</taxon>
        <taxon>Insecta</taxon>
        <taxon>Pterygota</taxon>
        <taxon>Neoptera</taxon>
        <taxon>Endopterygota</taxon>
        <taxon>Coleoptera</taxon>
        <taxon>Polyphaga</taxon>
        <taxon>Elateriformia</taxon>
        <taxon>Buprestoidea</taxon>
        <taxon>Buprestidae</taxon>
        <taxon>Agrilinae</taxon>
        <taxon>Agrilus</taxon>
    </lineage>
</organism>
<dbReference type="PROSITE" id="PS00927">
    <property type="entry name" value="TREHALASE_1"/>
    <property type="match status" value="1"/>
</dbReference>
<keyword evidence="5 7" id="KW-0378">Hydrolase</keyword>
<dbReference type="AlphaFoldDB" id="A0A1W4XR71"/>
<dbReference type="Proteomes" id="UP000192223">
    <property type="component" value="Unplaced"/>
</dbReference>
<dbReference type="SUPFAM" id="SSF48208">
    <property type="entry name" value="Six-hairpin glycosidases"/>
    <property type="match status" value="1"/>
</dbReference>
<dbReference type="InterPro" id="IPR008928">
    <property type="entry name" value="6-hairpin_glycosidase_sf"/>
</dbReference>
<dbReference type="KEGG" id="apln:108744149"/>
<evidence type="ECO:0000256" key="5">
    <source>
        <dbReference type="ARBA" id="ARBA00022801"/>
    </source>
</evidence>
<feature type="signal peptide" evidence="8">
    <location>
        <begin position="1"/>
        <end position="21"/>
    </location>
</feature>
<evidence type="ECO:0000313" key="10">
    <source>
        <dbReference type="RefSeq" id="XP_018335277.1"/>
    </source>
</evidence>
<dbReference type="OrthoDB" id="3542292at2759"/>
<proteinExistence type="inferred from homology"/>
<keyword evidence="9" id="KW-1185">Reference proteome</keyword>
<dbReference type="RefSeq" id="XP_025829607.1">
    <property type="nucleotide sequence ID" value="XM_025973822.1"/>
</dbReference>
<evidence type="ECO:0000256" key="3">
    <source>
        <dbReference type="ARBA" id="ARBA00012757"/>
    </source>
</evidence>
<evidence type="ECO:0000256" key="4">
    <source>
        <dbReference type="ARBA" id="ARBA00019905"/>
    </source>
</evidence>
<dbReference type="GeneID" id="108744149"/>
<dbReference type="InterPro" id="IPR012341">
    <property type="entry name" value="6hp_glycosidase-like_sf"/>
</dbReference>
<dbReference type="PROSITE" id="PS00928">
    <property type="entry name" value="TREHALASE_2"/>
    <property type="match status" value="1"/>
</dbReference>
<evidence type="ECO:0000256" key="2">
    <source>
        <dbReference type="ARBA" id="ARBA00005615"/>
    </source>
</evidence>
<dbReference type="RefSeq" id="XP_018335277.1">
    <property type="nucleotide sequence ID" value="XM_018479775.2"/>
</dbReference>
<keyword evidence="8" id="KW-0732">Signal</keyword>
<protein>
    <recommendedName>
        <fullName evidence="4 7">Trehalase</fullName>
        <ecNumber evidence="3 7">3.2.1.28</ecNumber>
    </recommendedName>
    <alternativeName>
        <fullName evidence="7">Alpha-trehalose glucohydrolase</fullName>
    </alternativeName>
</protein>
<gene>
    <name evidence="10 11" type="primary">LOC108744149</name>
</gene>
<name>A0A1W4XR71_AGRPL</name>
<accession>A0A1W4XR71</accession>
<evidence type="ECO:0000313" key="11">
    <source>
        <dbReference type="RefSeq" id="XP_025829607.1"/>
    </source>
</evidence>
<evidence type="ECO:0000313" key="9">
    <source>
        <dbReference type="Proteomes" id="UP000192223"/>
    </source>
</evidence>
<dbReference type="InterPro" id="IPR018232">
    <property type="entry name" value="Glyco_hydro_37_CS"/>
</dbReference>
<dbReference type="Pfam" id="PF01204">
    <property type="entry name" value="Trehalase"/>
    <property type="match status" value="1"/>
</dbReference>
<evidence type="ECO:0000256" key="8">
    <source>
        <dbReference type="SAM" id="SignalP"/>
    </source>
</evidence>
<dbReference type="Gene3D" id="1.50.10.10">
    <property type="match status" value="1"/>
</dbReference>
<evidence type="ECO:0000256" key="1">
    <source>
        <dbReference type="ARBA" id="ARBA00001576"/>
    </source>
</evidence>
<dbReference type="GO" id="GO:0005993">
    <property type="term" value="P:trehalose catabolic process"/>
    <property type="evidence" value="ECO:0007669"/>
    <property type="project" value="TreeGrafter"/>
</dbReference>
<sequence>MSWWVLLFYTILVVFYKSCLGENLPPSCDSQIYCQGELLDTVQRARIFNDSKTFVDLKLRYDSKTVLNNFENLMQSTNRHPTTKQIKTFVSDNFEDGDELKQWNPPDYKANPRFLNDVNDEVIRNFAKYVVQIWPTLARRIRDEVEQNIDKYSIIPLPKPFIIPGGRFRETYYWDTYWIIQGLLISEMAETTKGMLDNFIYMVKNYGFVPNGGRIYYLARSQPPLLTKMAYNYVKSTRDVSWLRNNIKYLDTELSYWLCKKKAEVMKGGQKYVLAHYYAPSEGPRPESYREDIESANYFPDKEQKQQFYTNIKSGAETGWDFSSRWIFDQNGGNNANLSFIDTPRIIPVDLNSFLCEAFDHLSSLYLLIGDQRNSHFWKEKHLHFRKSIQQVLWDEKDGIWYDYDNTLSKPRKYFYPSNVSPLWNNCIDPNRKSIFGKRVLEYLQSTDALKTPGGIPTSEEQSGEQWDFPNAWAPLQAIVIQGLYNSENFDAQNAAEELAKKWISANIRGYRETGELYEKYDALHSGKYGGGGEYVVQTGFGWTNGFALELVKQFFSNKTSPNANVPFAKFARGRFFK</sequence>
<feature type="chain" id="PRO_5044566965" description="Trehalase" evidence="8">
    <location>
        <begin position="22"/>
        <end position="578"/>
    </location>
</feature>
<reference evidence="10 11" key="1">
    <citation type="submission" date="2025-04" db="UniProtKB">
        <authorList>
            <consortium name="RefSeq"/>
        </authorList>
    </citation>
    <scope>IDENTIFICATION</scope>
    <source>
        <tissue evidence="10 11">Entire body</tissue>
    </source>
</reference>
<dbReference type="STRING" id="224129.A0A1W4XR71"/>
<comment type="similarity">
    <text evidence="2 7">Belongs to the glycosyl hydrolase 37 family.</text>
</comment>
<keyword evidence="6 7" id="KW-0326">Glycosidase</keyword>